<evidence type="ECO:0000313" key="14">
    <source>
        <dbReference type="EMBL" id="OBS09699.1"/>
    </source>
</evidence>
<evidence type="ECO:0000256" key="10">
    <source>
        <dbReference type="ARBA" id="ARBA00032077"/>
    </source>
</evidence>
<evidence type="ECO:0000256" key="7">
    <source>
        <dbReference type="ARBA" id="ARBA00023002"/>
    </source>
</evidence>
<keyword evidence="8" id="KW-0676">Redox-active center</keyword>
<dbReference type="SUPFAM" id="SSF52833">
    <property type="entry name" value="Thioredoxin-like"/>
    <property type="match status" value="1"/>
</dbReference>
<dbReference type="RefSeq" id="WP_065089575.1">
    <property type="nucleotide sequence ID" value="NZ_JQSG02000003.1"/>
</dbReference>
<organism evidence="14 15">
    <name type="scientific">Acidihalobacter prosperus</name>
    <dbReference type="NCBI Taxonomy" id="160660"/>
    <lineage>
        <taxon>Bacteria</taxon>
        <taxon>Pseudomonadati</taxon>
        <taxon>Pseudomonadota</taxon>
        <taxon>Gammaproteobacteria</taxon>
        <taxon>Chromatiales</taxon>
        <taxon>Ectothiorhodospiraceae</taxon>
        <taxon>Acidihalobacter</taxon>
    </lineage>
</organism>
<dbReference type="GO" id="GO:0008379">
    <property type="term" value="F:thioredoxin peroxidase activity"/>
    <property type="evidence" value="ECO:0007669"/>
    <property type="project" value="TreeGrafter"/>
</dbReference>
<feature type="active site" description="Cysteine sulfenic acid (-SOH) intermediate; for peroxidase activity" evidence="12">
    <location>
        <position position="45"/>
    </location>
</feature>
<dbReference type="FunFam" id="3.30.1020.10:FF:000001">
    <property type="entry name" value="1-Cys peroxiredoxin"/>
    <property type="match status" value="1"/>
</dbReference>
<dbReference type="GO" id="GO:0102039">
    <property type="term" value="F:NADH-dependent peroxiredoxin activity"/>
    <property type="evidence" value="ECO:0007669"/>
    <property type="project" value="UniProtKB-EC"/>
</dbReference>
<dbReference type="PROSITE" id="PS51352">
    <property type="entry name" value="THIOREDOXIN_2"/>
    <property type="match status" value="1"/>
</dbReference>
<comment type="caution">
    <text evidence="14">The sequence shown here is derived from an EMBL/GenBank/DDBJ whole genome shotgun (WGS) entry which is preliminary data.</text>
</comment>
<dbReference type="Proteomes" id="UP000029273">
    <property type="component" value="Unassembled WGS sequence"/>
</dbReference>
<dbReference type="InterPro" id="IPR024706">
    <property type="entry name" value="Peroxiredoxin_AhpC-typ"/>
</dbReference>
<evidence type="ECO:0000256" key="6">
    <source>
        <dbReference type="ARBA" id="ARBA00022862"/>
    </source>
</evidence>
<dbReference type="GO" id="GO:0042744">
    <property type="term" value="P:hydrogen peroxide catabolic process"/>
    <property type="evidence" value="ECO:0007669"/>
    <property type="project" value="TreeGrafter"/>
</dbReference>
<evidence type="ECO:0000256" key="2">
    <source>
        <dbReference type="ARBA" id="ARBA00011654"/>
    </source>
</evidence>
<comment type="subunit">
    <text evidence="2">Homodimer; disulfide-linked, upon oxidation. 5 homodimers assemble to form a ring-like decamer.</text>
</comment>
<dbReference type="CDD" id="cd03016">
    <property type="entry name" value="PRX_1cys"/>
    <property type="match status" value="1"/>
</dbReference>
<evidence type="ECO:0000313" key="15">
    <source>
        <dbReference type="Proteomes" id="UP000029273"/>
    </source>
</evidence>
<dbReference type="NCBIfam" id="NF009668">
    <property type="entry name" value="PRK13189.1"/>
    <property type="match status" value="1"/>
</dbReference>
<dbReference type="InterPro" id="IPR050217">
    <property type="entry name" value="Peroxiredoxin"/>
</dbReference>
<feature type="domain" description="Thioredoxin" evidence="13">
    <location>
        <begin position="3"/>
        <end position="159"/>
    </location>
</feature>
<comment type="similarity">
    <text evidence="9">Belongs to the peroxiredoxin family. Prx6 subfamily.</text>
</comment>
<dbReference type="InterPro" id="IPR045020">
    <property type="entry name" value="PRX_1cys"/>
</dbReference>
<dbReference type="Gene3D" id="3.30.1020.10">
    <property type="entry name" value="Antioxidant, Horf6, Chain A, domain2"/>
    <property type="match status" value="1"/>
</dbReference>
<protein>
    <recommendedName>
        <fullName evidence="4">Alkyl hydroperoxide reductase C</fullName>
        <ecNumber evidence="3">1.11.1.26</ecNumber>
    </recommendedName>
    <alternativeName>
        <fullName evidence="10">Peroxiredoxin</fullName>
    </alternativeName>
</protein>
<evidence type="ECO:0000256" key="3">
    <source>
        <dbReference type="ARBA" id="ARBA00013021"/>
    </source>
</evidence>
<dbReference type="FunFam" id="3.40.30.10:FF:000011">
    <property type="entry name" value="Peroxiredoxin PRX1"/>
    <property type="match status" value="1"/>
</dbReference>
<evidence type="ECO:0000256" key="8">
    <source>
        <dbReference type="ARBA" id="ARBA00023284"/>
    </source>
</evidence>
<dbReference type="Pfam" id="PF10417">
    <property type="entry name" value="1-cysPrx_C"/>
    <property type="match status" value="1"/>
</dbReference>
<evidence type="ECO:0000256" key="5">
    <source>
        <dbReference type="ARBA" id="ARBA00022559"/>
    </source>
</evidence>
<dbReference type="InterPro" id="IPR036249">
    <property type="entry name" value="Thioredoxin-like_sf"/>
</dbReference>
<evidence type="ECO:0000256" key="11">
    <source>
        <dbReference type="ARBA" id="ARBA00047572"/>
    </source>
</evidence>
<sequence length="210" mass="23494">MTLQLNQTVPDFSVATTEGPIDFHDWIGDQWAILFSHPADYTPVCTTELGEASRLQPEFAARGVKLIGLSVDPLDDHLGWADDIRDTQGHALNFPLIADQDRIVSTAYGMVHPEADPKVTVRAVFVIDPQKRLRLSLTYPPSVGRNFDEILRVVDALQTSDRATVATPVNWRPGERVIIPPAVSDERARELFPQGWEAPRPYLRYTLLPS</sequence>
<dbReference type="PANTHER" id="PTHR10681:SF121">
    <property type="entry name" value="ALKYL HYDROPEROXIDE REDUCTASE C"/>
    <property type="match status" value="1"/>
</dbReference>
<comment type="similarity">
    <text evidence="1">Belongs to the peroxiredoxin family. AhpC/Prx1 subfamily.</text>
</comment>
<dbReference type="EMBL" id="JQSG02000003">
    <property type="protein sequence ID" value="OBS09699.1"/>
    <property type="molecule type" value="Genomic_DNA"/>
</dbReference>
<dbReference type="STRING" id="160660.BJI67_00355"/>
<dbReference type="Gene3D" id="3.40.30.10">
    <property type="entry name" value="Glutaredoxin"/>
    <property type="match status" value="1"/>
</dbReference>
<keyword evidence="7" id="KW-0560">Oxidoreductase</keyword>
<dbReference type="PIRSF" id="PIRSF000239">
    <property type="entry name" value="AHPC"/>
    <property type="match status" value="1"/>
</dbReference>
<comment type="catalytic activity">
    <reaction evidence="11">
        <text>a hydroperoxide + NADH + H(+) = an alcohol + NAD(+) + H2O</text>
        <dbReference type="Rhea" id="RHEA:62628"/>
        <dbReference type="ChEBI" id="CHEBI:15377"/>
        <dbReference type="ChEBI" id="CHEBI:15378"/>
        <dbReference type="ChEBI" id="CHEBI:30879"/>
        <dbReference type="ChEBI" id="CHEBI:35924"/>
        <dbReference type="ChEBI" id="CHEBI:57540"/>
        <dbReference type="ChEBI" id="CHEBI:57945"/>
        <dbReference type="EC" id="1.11.1.26"/>
    </reaction>
</comment>
<dbReference type="OrthoDB" id="9812811at2"/>
<dbReference type="GO" id="GO:0006979">
    <property type="term" value="P:response to oxidative stress"/>
    <property type="evidence" value="ECO:0007669"/>
    <property type="project" value="TreeGrafter"/>
</dbReference>
<dbReference type="Pfam" id="PF00578">
    <property type="entry name" value="AhpC-TSA"/>
    <property type="match status" value="1"/>
</dbReference>
<gene>
    <name evidence="14" type="ORF">Thpro_022027</name>
</gene>
<keyword evidence="6" id="KW-0049">Antioxidant</keyword>
<name>A0A1A6C572_9GAMM</name>
<proteinExistence type="inferred from homology"/>
<dbReference type="PANTHER" id="PTHR10681">
    <property type="entry name" value="THIOREDOXIN PEROXIDASE"/>
    <property type="match status" value="1"/>
</dbReference>
<keyword evidence="5" id="KW-0575">Peroxidase</keyword>
<evidence type="ECO:0000259" key="13">
    <source>
        <dbReference type="PROSITE" id="PS51352"/>
    </source>
</evidence>
<dbReference type="GO" id="GO:0033554">
    <property type="term" value="P:cellular response to stress"/>
    <property type="evidence" value="ECO:0007669"/>
    <property type="project" value="TreeGrafter"/>
</dbReference>
<evidence type="ECO:0000256" key="9">
    <source>
        <dbReference type="ARBA" id="ARBA00025719"/>
    </source>
</evidence>
<evidence type="ECO:0000256" key="1">
    <source>
        <dbReference type="ARBA" id="ARBA00009796"/>
    </source>
</evidence>
<dbReference type="InterPro" id="IPR000866">
    <property type="entry name" value="AhpC/TSA"/>
</dbReference>
<dbReference type="GO" id="GO:0045454">
    <property type="term" value="P:cell redox homeostasis"/>
    <property type="evidence" value="ECO:0007669"/>
    <property type="project" value="TreeGrafter"/>
</dbReference>
<dbReference type="InterPro" id="IPR013766">
    <property type="entry name" value="Thioredoxin_domain"/>
</dbReference>
<accession>A0A1A6C572</accession>
<dbReference type="GO" id="GO:0005829">
    <property type="term" value="C:cytosol"/>
    <property type="evidence" value="ECO:0007669"/>
    <property type="project" value="TreeGrafter"/>
</dbReference>
<reference evidence="14 15" key="1">
    <citation type="journal article" date="2014" name="Genome Announc.">
        <title>Draft Genome Sequence of the Iron-Oxidizing, Acidophilic, and Halotolerant 'Thiobacillus prosperus' Type Strain DSM 5130.</title>
        <authorList>
            <person name="Ossandon F.J."/>
            <person name="Cardenas J.P."/>
            <person name="Corbett M."/>
            <person name="Quatrini R."/>
            <person name="Holmes D.S."/>
            <person name="Watkin E."/>
        </authorList>
    </citation>
    <scope>NUCLEOTIDE SEQUENCE [LARGE SCALE GENOMIC DNA]</scope>
    <source>
        <strain evidence="14 15">DSM 5130</strain>
    </source>
</reference>
<dbReference type="EC" id="1.11.1.26" evidence="3"/>
<evidence type="ECO:0000256" key="4">
    <source>
        <dbReference type="ARBA" id="ARBA00017462"/>
    </source>
</evidence>
<evidence type="ECO:0000256" key="12">
    <source>
        <dbReference type="PIRSR" id="PIRSR000239-1"/>
    </source>
</evidence>
<keyword evidence="15" id="KW-1185">Reference proteome</keyword>
<dbReference type="AlphaFoldDB" id="A0A1A6C572"/>
<dbReference type="InterPro" id="IPR019479">
    <property type="entry name" value="Peroxiredoxin_C"/>
</dbReference>